<dbReference type="Pfam" id="PF00201">
    <property type="entry name" value="UDPGT"/>
    <property type="match status" value="1"/>
</dbReference>
<dbReference type="InterPro" id="IPR035595">
    <property type="entry name" value="UDP_glycos_trans_CS"/>
</dbReference>
<dbReference type="GO" id="GO:0015020">
    <property type="term" value="F:glucuronosyltransferase activity"/>
    <property type="evidence" value="ECO:0007669"/>
    <property type="project" value="UniProtKB-EC"/>
</dbReference>
<dbReference type="Proteomes" id="UP001152759">
    <property type="component" value="Chromosome 2"/>
</dbReference>
<dbReference type="SUPFAM" id="SSF53756">
    <property type="entry name" value="UDP-Glycosyltransferase/glycogen phosphorylase"/>
    <property type="match status" value="1"/>
</dbReference>
<dbReference type="FunFam" id="3.40.50.2000:FF:000050">
    <property type="entry name" value="UDP-glucuronosyltransferase"/>
    <property type="match status" value="1"/>
</dbReference>
<keyword evidence="9" id="KW-0325">Glycoprotein</keyword>
<accession>A0A9P0F097</accession>
<name>A0A9P0F097_BEMTA</name>
<sequence>MHFRGTILLTALIISLYHLPLEGARILVSLPMPFKSQTMALSVLVKELLARGHEVTMITSIPMEQNLANYQEILLDSKLFVLPEDYSFVDLTEMSRFRSIYDRWRIIADWTQAAFASEPLQKLISSSERFDVIMGNFFTHQQSFLALGHRFNAPLIELCPQHLPLYTASFQGNPYTYSYIPDYELSFIEHLSFVERLHNTIWGLYTQLGIIWYTLPKHEKILKEYLHYPGVETRPPLRDMIRNISLVLVGSHHSFHPPRPYAPNIIEIGGFHLKSPAALPSDLQSFMDSASEGVVFVSFGTWIKADMISEEHKRALVSVFKSLKQRVLWKWDNTEACGNSSQILIKKWLPQQSILEHPNCILFLTHGGLHSLIEAIHFGVPLIGVPFMLDQFHNVEYIQQSGIGLKLEYRHLTYNRLQNAVSTILNTPSFYKRVKEQSSILHDQPQTPLERAIYWVEYVIRHKGAHYLKPASVYLPFHQYILLDIIAVITIALTLFSVFLWKIIKFLYSYCAKHKPQESNLRKLLKKRS</sequence>
<keyword evidence="8 12" id="KW-0472">Membrane</keyword>
<keyword evidence="12" id="KW-0732">Signal</keyword>
<keyword evidence="7 12" id="KW-1133">Transmembrane helix</keyword>
<evidence type="ECO:0000256" key="12">
    <source>
        <dbReference type="RuleBase" id="RU362059"/>
    </source>
</evidence>
<evidence type="ECO:0000256" key="4">
    <source>
        <dbReference type="ARBA" id="ARBA00022679"/>
    </source>
</evidence>
<feature type="transmembrane region" description="Helical" evidence="12">
    <location>
        <begin position="480"/>
        <end position="501"/>
    </location>
</feature>
<dbReference type="EC" id="2.4.1.17" evidence="12"/>
<dbReference type="InterPro" id="IPR002213">
    <property type="entry name" value="UDP_glucos_trans"/>
</dbReference>
<dbReference type="PANTHER" id="PTHR48043:SF159">
    <property type="entry name" value="EG:EG0003.4 PROTEIN-RELATED"/>
    <property type="match status" value="1"/>
</dbReference>
<comment type="similarity">
    <text evidence="2 11">Belongs to the UDP-glycosyltransferase family.</text>
</comment>
<dbReference type="Gene3D" id="3.40.50.2000">
    <property type="entry name" value="Glycogen Phosphorylase B"/>
    <property type="match status" value="2"/>
</dbReference>
<protein>
    <recommendedName>
        <fullName evidence="12">UDP-glucuronosyltransferase</fullName>
        <ecNumber evidence="12">2.4.1.17</ecNumber>
    </recommendedName>
</protein>
<dbReference type="GO" id="GO:0016020">
    <property type="term" value="C:membrane"/>
    <property type="evidence" value="ECO:0007669"/>
    <property type="project" value="UniProtKB-SubCell"/>
</dbReference>
<evidence type="ECO:0000256" key="2">
    <source>
        <dbReference type="ARBA" id="ARBA00009995"/>
    </source>
</evidence>
<evidence type="ECO:0000256" key="3">
    <source>
        <dbReference type="ARBA" id="ARBA00022676"/>
    </source>
</evidence>
<evidence type="ECO:0000313" key="13">
    <source>
        <dbReference type="EMBL" id="CAH0384262.1"/>
    </source>
</evidence>
<organism evidence="13 14">
    <name type="scientific">Bemisia tabaci</name>
    <name type="common">Sweetpotato whitefly</name>
    <name type="synonym">Aleurodes tabaci</name>
    <dbReference type="NCBI Taxonomy" id="7038"/>
    <lineage>
        <taxon>Eukaryota</taxon>
        <taxon>Metazoa</taxon>
        <taxon>Ecdysozoa</taxon>
        <taxon>Arthropoda</taxon>
        <taxon>Hexapoda</taxon>
        <taxon>Insecta</taxon>
        <taxon>Pterygota</taxon>
        <taxon>Neoptera</taxon>
        <taxon>Paraneoptera</taxon>
        <taxon>Hemiptera</taxon>
        <taxon>Sternorrhyncha</taxon>
        <taxon>Aleyrodoidea</taxon>
        <taxon>Aleyrodidae</taxon>
        <taxon>Aleyrodinae</taxon>
        <taxon>Bemisia</taxon>
    </lineage>
</organism>
<keyword evidence="4 11" id="KW-0808">Transferase</keyword>
<comment type="subcellular location">
    <subcellularLocation>
        <location evidence="10">Endomembrane system</location>
        <topology evidence="10">Single-pass type I membrane protein</topology>
    </subcellularLocation>
    <subcellularLocation>
        <location evidence="1">Endoplasmic reticulum</location>
    </subcellularLocation>
    <subcellularLocation>
        <location evidence="12">Membrane</location>
        <topology evidence="12">Single-pass membrane protein</topology>
    </subcellularLocation>
</comment>
<dbReference type="PANTHER" id="PTHR48043">
    <property type="entry name" value="EG:EG0003.4 PROTEIN-RELATED"/>
    <property type="match status" value="1"/>
</dbReference>
<dbReference type="KEGG" id="btab:109030459"/>
<evidence type="ECO:0000256" key="9">
    <source>
        <dbReference type="ARBA" id="ARBA00023180"/>
    </source>
</evidence>
<evidence type="ECO:0000256" key="10">
    <source>
        <dbReference type="ARBA" id="ARBA00046288"/>
    </source>
</evidence>
<evidence type="ECO:0000256" key="6">
    <source>
        <dbReference type="ARBA" id="ARBA00022824"/>
    </source>
</evidence>
<evidence type="ECO:0000256" key="1">
    <source>
        <dbReference type="ARBA" id="ARBA00004240"/>
    </source>
</evidence>
<dbReference type="CDD" id="cd03784">
    <property type="entry name" value="GT1_Gtf-like"/>
    <property type="match status" value="1"/>
</dbReference>
<feature type="signal peptide" evidence="12">
    <location>
        <begin position="1"/>
        <end position="23"/>
    </location>
</feature>
<dbReference type="PROSITE" id="PS00375">
    <property type="entry name" value="UDPGT"/>
    <property type="match status" value="1"/>
</dbReference>
<keyword evidence="3 11" id="KW-0328">Glycosyltransferase</keyword>
<comment type="catalytic activity">
    <reaction evidence="12">
        <text>glucuronate acceptor + UDP-alpha-D-glucuronate = acceptor beta-D-glucuronoside + UDP + H(+)</text>
        <dbReference type="Rhea" id="RHEA:21032"/>
        <dbReference type="ChEBI" id="CHEBI:15378"/>
        <dbReference type="ChEBI" id="CHEBI:58052"/>
        <dbReference type="ChEBI" id="CHEBI:58223"/>
        <dbReference type="ChEBI" id="CHEBI:132367"/>
        <dbReference type="ChEBI" id="CHEBI:132368"/>
        <dbReference type="EC" id="2.4.1.17"/>
    </reaction>
</comment>
<feature type="chain" id="PRO_5040529092" description="UDP-glucuronosyltransferase" evidence="12">
    <location>
        <begin position="24"/>
        <end position="529"/>
    </location>
</feature>
<dbReference type="InterPro" id="IPR050271">
    <property type="entry name" value="UDP-glycosyltransferase"/>
</dbReference>
<evidence type="ECO:0000256" key="8">
    <source>
        <dbReference type="ARBA" id="ARBA00023136"/>
    </source>
</evidence>
<reference evidence="13" key="1">
    <citation type="submission" date="2021-12" db="EMBL/GenBank/DDBJ databases">
        <authorList>
            <person name="King R."/>
        </authorList>
    </citation>
    <scope>NUCLEOTIDE SEQUENCE</scope>
</reference>
<evidence type="ECO:0000256" key="5">
    <source>
        <dbReference type="ARBA" id="ARBA00022692"/>
    </source>
</evidence>
<dbReference type="AlphaFoldDB" id="A0A9P0F097"/>
<dbReference type="GO" id="GO:0005783">
    <property type="term" value="C:endoplasmic reticulum"/>
    <property type="evidence" value="ECO:0007669"/>
    <property type="project" value="UniProtKB-SubCell"/>
</dbReference>
<dbReference type="EMBL" id="OU963863">
    <property type="protein sequence ID" value="CAH0384262.1"/>
    <property type="molecule type" value="Genomic_DNA"/>
</dbReference>
<keyword evidence="5 12" id="KW-0812">Transmembrane</keyword>
<keyword evidence="14" id="KW-1185">Reference proteome</keyword>
<gene>
    <name evidence="13" type="ORF">BEMITA_LOCUS3616</name>
</gene>
<evidence type="ECO:0000256" key="11">
    <source>
        <dbReference type="RuleBase" id="RU003718"/>
    </source>
</evidence>
<evidence type="ECO:0000256" key="7">
    <source>
        <dbReference type="ARBA" id="ARBA00022989"/>
    </source>
</evidence>
<proteinExistence type="inferred from homology"/>
<evidence type="ECO:0000313" key="14">
    <source>
        <dbReference type="Proteomes" id="UP001152759"/>
    </source>
</evidence>
<keyword evidence="6" id="KW-0256">Endoplasmic reticulum</keyword>